<comment type="caution">
    <text evidence="2">The sequence shown here is derived from an EMBL/GenBank/DDBJ whole genome shotgun (WGS) entry which is preliminary data.</text>
</comment>
<evidence type="ECO:0000313" key="2">
    <source>
        <dbReference type="EMBL" id="TNN80667.1"/>
    </source>
</evidence>
<protein>
    <submittedName>
        <fullName evidence="2">Uncharacterized protein</fullName>
    </submittedName>
</protein>
<dbReference type="Proteomes" id="UP000314294">
    <property type="component" value="Unassembled WGS sequence"/>
</dbReference>
<organism evidence="2 3">
    <name type="scientific">Liparis tanakae</name>
    <name type="common">Tanaka's snailfish</name>
    <dbReference type="NCBI Taxonomy" id="230148"/>
    <lineage>
        <taxon>Eukaryota</taxon>
        <taxon>Metazoa</taxon>
        <taxon>Chordata</taxon>
        <taxon>Craniata</taxon>
        <taxon>Vertebrata</taxon>
        <taxon>Euteleostomi</taxon>
        <taxon>Actinopterygii</taxon>
        <taxon>Neopterygii</taxon>
        <taxon>Teleostei</taxon>
        <taxon>Neoteleostei</taxon>
        <taxon>Acanthomorphata</taxon>
        <taxon>Eupercaria</taxon>
        <taxon>Perciformes</taxon>
        <taxon>Cottioidei</taxon>
        <taxon>Cottales</taxon>
        <taxon>Liparidae</taxon>
        <taxon>Liparis</taxon>
    </lineage>
</organism>
<gene>
    <name evidence="2" type="ORF">EYF80_009175</name>
</gene>
<proteinExistence type="predicted"/>
<reference evidence="2 3" key="1">
    <citation type="submission" date="2019-03" db="EMBL/GenBank/DDBJ databases">
        <title>First draft genome of Liparis tanakae, snailfish: a comprehensive survey of snailfish specific genes.</title>
        <authorList>
            <person name="Kim W."/>
            <person name="Song I."/>
            <person name="Jeong J.-H."/>
            <person name="Kim D."/>
            <person name="Kim S."/>
            <person name="Ryu S."/>
            <person name="Song J.Y."/>
            <person name="Lee S.K."/>
        </authorList>
    </citation>
    <scope>NUCLEOTIDE SEQUENCE [LARGE SCALE GENOMIC DNA]</scope>
    <source>
        <tissue evidence="2">Muscle</tissue>
    </source>
</reference>
<keyword evidence="3" id="KW-1185">Reference proteome</keyword>
<name>A0A4Z2ISD0_9TELE</name>
<evidence type="ECO:0000256" key="1">
    <source>
        <dbReference type="SAM" id="MobiDB-lite"/>
    </source>
</evidence>
<sequence>MLNPRATEALLLVQQGRQTPALSPPPVAHRMGELLAKYGRSGRTLCSRTSVAMSVMLLLTSRGSAFSSSDGGSKASNWERSRSAFM</sequence>
<accession>A0A4Z2ISD0</accession>
<feature type="compositionally biased region" description="Basic and acidic residues" evidence="1">
    <location>
        <begin position="77"/>
        <end position="86"/>
    </location>
</feature>
<dbReference type="AlphaFoldDB" id="A0A4Z2ISD0"/>
<feature type="region of interest" description="Disordered" evidence="1">
    <location>
        <begin position="64"/>
        <end position="86"/>
    </location>
</feature>
<evidence type="ECO:0000313" key="3">
    <source>
        <dbReference type="Proteomes" id="UP000314294"/>
    </source>
</evidence>
<feature type="compositionally biased region" description="Polar residues" evidence="1">
    <location>
        <begin position="64"/>
        <end position="76"/>
    </location>
</feature>
<dbReference type="EMBL" id="SRLO01000053">
    <property type="protein sequence ID" value="TNN80667.1"/>
    <property type="molecule type" value="Genomic_DNA"/>
</dbReference>